<proteinExistence type="predicted"/>
<name>A0AA87Z9Y1_FICCA</name>
<organism evidence="1 2">
    <name type="scientific">Ficus carica</name>
    <name type="common">Common fig</name>
    <dbReference type="NCBI Taxonomy" id="3494"/>
    <lineage>
        <taxon>Eukaryota</taxon>
        <taxon>Viridiplantae</taxon>
        <taxon>Streptophyta</taxon>
        <taxon>Embryophyta</taxon>
        <taxon>Tracheophyta</taxon>
        <taxon>Spermatophyta</taxon>
        <taxon>Magnoliopsida</taxon>
        <taxon>eudicotyledons</taxon>
        <taxon>Gunneridae</taxon>
        <taxon>Pentapetalae</taxon>
        <taxon>rosids</taxon>
        <taxon>fabids</taxon>
        <taxon>Rosales</taxon>
        <taxon>Moraceae</taxon>
        <taxon>Ficeae</taxon>
        <taxon>Ficus</taxon>
    </lineage>
</organism>
<sequence>MSPKISSETTRDRHRTCRRRWKEATPLRGRSHHRAFRRETHIETSLSSAMRALPELTTLRSTIVIILLPRSCTEDAADSSWCNCVSDKALRSGEHGGDDWVSEGRGR</sequence>
<protein>
    <submittedName>
        <fullName evidence="1">Uncharacterized protein</fullName>
    </submittedName>
</protein>
<dbReference type="Proteomes" id="UP001187192">
    <property type="component" value="Unassembled WGS sequence"/>
</dbReference>
<keyword evidence="2" id="KW-1185">Reference proteome</keyword>
<dbReference type="EMBL" id="BTGU01000002">
    <property type="protein sequence ID" value="GMN27420.1"/>
    <property type="molecule type" value="Genomic_DNA"/>
</dbReference>
<dbReference type="AlphaFoldDB" id="A0AA87Z9Y1"/>
<accession>A0AA87Z9Y1</accession>
<reference evidence="1" key="1">
    <citation type="submission" date="2023-07" db="EMBL/GenBank/DDBJ databases">
        <title>draft genome sequence of fig (Ficus carica).</title>
        <authorList>
            <person name="Takahashi T."/>
            <person name="Nishimura K."/>
        </authorList>
    </citation>
    <scope>NUCLEOTIDE SEQUENCE</scope>
</reference>
<evidence type="ECO:0000313" key="2">
    <source>
        <dbReference type="Proteomes" id="UP001187192"/>
    </source>
</evidence>
<evidence type="ECO:0000313" key="1">
    <source>
        <dbReference type="EMBL" id="GMN27420.1"/>
    </source>
</evidence>
<comment type="caution">
    <text evidence="1">The sequence shown here is derived from an EMBL/GenBank/DDBJ whole genome shotgun (WGS) entry which is preliminary data.</text>
</comment>
<gene>
    <name evidence="1" type="ORF">TIFTF001_001649</name>
</gene>